<feature type="signal peptide" evidence="2">
    <location>
        <begin position="1"/>
        <end position="18"/>
    </location>
</feature>
<dbReference type="EMBL" id="JANBQF010000198">
    <property type="protein sequence ID" value="KAJ2003767.1"/>
    <property type="molecule type" value="Genomic_DNA"/>
</dbReference>
<dbReference type="Proteomes" id="UP001150907">
    <property type="component" value="Unassembled WGS sequence"/>
</dbReference>
<name>A0A9W8EI34_9FUNG</name>
<evidence type="ECO:0000313" key="4">
    <source>
        <dbReference type="Proteomes" id="UP001150907"/>
    </source>
</evidence>
<feature type="region of interest" description="Disordered" evidence="1">
    <location>
        <begin position="51"/>
        <end position="193"/>
    </location>
</feature>
<feature type="chain" id="PRO_5040762533" evidence="2">
    <location>
        <begin position="19"/>
        <end position="290"/>
    </location>
</feature>
<dbReference type="OrthoDB" id="5593202at2759"/>
<comment type="caution">
    <text evidence="3">The sequence shown here is derived from an EMBL/GenBank/DDBJ whole genome shotgun (WGS) entry which is preliminary data.</text>
</comment>
<evidence type="ECO:0000313" key="3">
    <source>
        <dbReference type="EMBL" id="KAJ2003767.1"/>
    </source>
</evidence>
<dbReference type="PRINTS" id="PR01228">
    <property type="entry name" value="EGGSHELL"/>
</dbReference>
<protein>
    <submittedName>
        <fullName evidence="3">Uncharacterized protein</fullName>
    </submittedName>
</protein>
<keyword evidence="4" id="KW-1185">Reference proteome</keyword>
<feature type="compositionally biased region" description="Gly residues" evidence="1">
    <location>
        <begin position="51"/>
        <end position="192"/>
    </location>
</feature>
<reference evidence="3" key="1">
    <citation type="submission" date="2022-07" db="EMBL/GenBank/DDBJ databases">
        <title>Phylogenomic reconstructions and comparative analyses of Kickxellomycotina fungi.</title>
        <authorList>
            <person name="Reynolds N.K."/>
            <person name="Stajich J.E."/>
            <person name="Barry K."/>
            <person name="Grigoriev I.V."/>
            <person name="Crous P."/>
            <person name="Smith M.E."/>
        </authorList>
    </citation>
    <scope>NUCLEOTIDE SEQUENCE</scope>
    <source>
        <strain evidence="3">IMI 214461</strain>
    </source>
</reference>
<proteinExistence type="predicted"/>
<evidence type="ECO:0000256" key="2">
    <source>
        <dbReference type="SAM" id="SignalP"/>
    </source>
</evidence>
<organism evidence="3 4">
    <name type="scientific">Coemansia thaxteri</name>
    <dbReference type="NCBI Taxonomy" id="2663907"/>
    <lineage>
        <taxon>Eukaryota</taxon>
        <taxon>Fungi</taxon>
        <taxon>Fungi incertae sedis</taxon>
        <taxon>Zoopagomycota</taxon>
        <taxon>Kickxellomycotina</taxon>
        <taxon>Kickxellomycetes</taxon>
        <taxon>Kickxellales</taxon>
        <taxon>Kickxellaceae</taxon>
        <taxon>Coemansia</taxon>
    </lineage>
</organism>
<gene>
    <name evidence="3" type="ORF">H4R26_002894</name>
</gene>
<accession>A0A9W8EI34</accession>
<dbReference type="AlphaFoldDB" id="A0A9W8EI34"/>
<sequence length="290" mass="27216">MRISSSVFALTLASYVAAMPFVRRYGWDDVAHGGYPSPVYHPAQHYPGFPGGGFPGGGFPGGPGGGFPGGPGGGFPGGPGGGFPGGPGGGNPPGNGGNGGNPPGNGGNGGNPPGNGGNGGNPPGNGGNGGNPPGNGGNGGNPPGNGGNGGNPPGNGGNGGNPPGNGGNGGNPPGNGGNGGTPPGNGGSGGKNVCGVTPNQISALTPLLNKLGLSTTVDGVKQLVDKLLDSTGGLLESAGVNGKGGLIDLVNNLVKGLLGQPLDLHNTVDAVTEILEKQVPCLLDTLLPKP</sequence>
<evidence type="ECO:0000256" key="1">
    <source>
        <dbReference type="SAM" id="MobiDB-lite"/>
    </source>
</evidence>
<keyword evidence="2" id="KW-0732">Signal</keyword>